<keyword evidence="6" id="KW-1133">Transmembrane helix</keyword>
<dbReference type="GO" id="GO:0005739">
    <property type="term" value="C:mitochondrion"/>
    <property type="evidence" value="ECO:0007669"/>
    <property type="project" value="GOC"/>
</dbReference>
<organism evidence="8 9">
    <name type="scientific">Tremella mesenterica</name>
    <name type="common">Jelly fungus</name>
    <dbReference type="NCBI Taxonomy" id="5217"/>
    <lineage>
        <taxon>Eukaryota</taxon>
        <taxon>Fungi</taxon>
        <taxon>Dikarya</taxon>
        <taxon>Basidiomycota</taxon>
        <taxon>Agaricomycotina</taxon>
        <taxon>Tremellomycetes</taxon>
        <taxon>Tremellales</taxon>
        <taxon>Tremellaceae</taxon>
        <taxon>Tremella</taxon>
    </lineage>
</organism>
<dbReference type="InterPro" id="IPR036869">
    <property type="entry name" value="J_dom_sf"/>
</dbReference>
<dbReference type="InterPro" id="IPR024586">
    <property type="entry name" value="DnaJ-like_C11_C"/>
</dbReference>
<feature type="coiled-coil region" evidence="4">
    <location>
        <begin position="466"/>
        <end position="493"/>
    </location>
</feature>
<dbReference type="Pfam" id="PF22774">
    <property type="entry name" value="DNAJC11_beta-barrel"/>
    <property type="match status" value="1"/>
</dbReference>
<evidence type="ECO:0000313" key="9">
    <source>
        <dbReference type="Proteomes" id="UP000289152"/>
    </source>
</evidence>
<evidence type="ECO:0000256" key="4">
    <source>
        <dbReference type="SAM" id="Coils"/>
    </source>
</evidence>
<proteinExistence type="predicted"/>
<dbReference type="PRINTS" id="PR00625">
    <property type="entry name" value="JDOMAIN"/>
</dbReference>
<dbReference type="GO" id="GO:0042407">
    <property type="term" value="P:cristae formation"/>
    <property type="evidence" value="ECO:0007669"/>
    <property type="project" value="TreeGrafter"/>
</dbReference>
<dbReference type="InterPro" id="IPR055225">
    <property type="entry name" value="DNAJC11-like_beta-barrel"/>
</dbReference>
<keyword evidence="9" id="KW-1185">Reference proteome</keyword>
<keyword evidence="3" id="KW-0143">Chaperone</keyword>
<dbReference type="PANTHER" id="PTHR44157">
    <property type="entry name" value="DNAJ HOMOLOG SUBFAMILY C MEMBER 11"/>
    <property type="match status" value="1"/>
</dbReference>
<evidence type="ECO:0000256" key="1">
    <source>
        <dbReference type="ARBA" id="ARBA00004370"/>
    </source>
</evidence>
<dbReference type="InParanoid" id="A0A4Q1BQM9"/>
<dbReference type="FunCoup" id="A0A4Q1BQM9">
    <property type="interactions" value="256"/>
</dbReference>
<evidence type="ECO:0000313" key="8">
    <source>
        <dbReference type="EMBL" id="RXK40233.1"/>
    </source>
</evidence>
<evidence type="ECO:0000256" key="3">
    <source>
        <dbReference type="ARBA" id="ARBA00023186"/>
    </source>
</evidence>
<keyword evidence="2 6" id="KW-0472">Membrane</keyword>
<dbReference type="PROSITE" id="PS00636">
    <property type="entry name" value="DNAJ_1"/>
    <property type="match status" value="1"/>
</dbReference>
<dbReference type="InterPro" id="IPR018253">
    <property type="entry name" value="DnaJ_domain_CS"/>
</dbReference>
<dbReference type="AlphaFoldDB" id="A0A4Q1BQM9"/>
<feature type="transmembrane region" description="Helical" evidence="6">
    <location>
        <begin position="440"/>
        <end position="460"/>
    </location>
</feature>
<dbReference type="CDD" id="cd06257">
    <property type="entry name" value="DnaJ"/>
    <property type="match status" value="1"/>
</dbReference>
<dbReference type="Gene3D" id="1.10.287.110">
    <property type="entry name" value="DnaJ domain"/>
    <property type="match status" value="1"/>
</dbReference>
<comment type="caution">
    <text evidence="8">The sequence shown here is derived from an EMBL/GenBank/DDBJ whole genome shotgun (WGS) entry which is preliminary data.</text>
</comment>
<dbReference type="OrthoDB" id="10250354at2759"/>
<dbReference type="Pfam" id="PF11875">
    <property type="entry name" value="DnaJ-like_C11_C"/>
    <property type="match status" value="1"/>
</dbReference>
<evidence type="ECO:0000259" key="7">
    <source>
        <dbReference type="PROSITE" id="PS50076"/>
    </source>
</evidence>
<dbReference type="OMA" id="QLDKHTM"/>
<accession>A0A4Q1BQM9</accession>
<evidence type="ECO:0000256" key="2">
    <source>
        <dbReference type="ARBA" id="ARBA00023136"/>
    </source>
</evidence>
<dbReference type="VEuPathDB" id="FungiDB:TREMEDRAFT_69805"/>
<dbReference type="STRING" id="5217.A0A4Q1BQM9"/>
<dbReference type="Pfam" id="PF00226">
    <property type="entry name" value="DnaJ"/>
    <property type="match status" value="1"/>
</dbReference>
<dbReference type="GO" id="GO:0016020">
    <property type="term" value="C:membrane"/>
    <property type="evidence" value="ECO:0007669"/>
    <property type="project" value="UniProtKB-SubCell"/>
</dbReference>
<comment type="subcellular location">
    <subcellularLocation>
        <location evidence="1">Membrane</location>
    </subcellularLocation>
</comment>
<dbReference type="SMART" id="SM00271">
    <property type="entry name" value="DnaJ"/>
    <property type="match status" value="1"/>
</dbReference>
<dbReference type="SUPFAM" id="SSF46565">
    <property type="entry name" value="Chaperone J-domain"/>
    <property type="match status" value="1"/>
</dbReference>
<feature type="domain" description="J" evidence="7">
    <location>
        <begin position="50"/>
        <end position="118"/>
    </location>
</feature>
<keyword evidence="6" id="KW-0812">Transmembrane</keyword>
<dbReference type="InterPro" id="IPR001623">
    <property type="entry name" value="DnaJ_domain"/>
</dbReference>
<dbReference type="PROSITE" id="PS50076">
    <property type="entry name" value="DNAJ_2"/>
    <property type="match status" value="1"/>
</dbReference>
<keyword evidence="4" id="KW-0175">Coiled coil</keyword>
<sequence length="615" mass="68835">MDDPGPSAAYLRSFPSTSDGPILPPSPPHSPLLSPTQTSAQFLDTLAQDSLYAILNIPREASDSEIRDAYRSIATTYHPDRQRDTATRLAAHNRFTQIQRAYEVLSDPARRTIYDLFGEEGLRTSWEVGPRNQTPKEMRANYQRQAEDKKRLEAEGLVKPKGTMSVVIDSRAVFLPKSYFSQPEKIDHSLLARIKRIRVGQIMMKHSFETPLNEKTQVVWQGQMLSRRGAGGGNVVGTLRHQFSPRLWGEVGMTMLDPRMVTSKATFTYDENTFVTLNTIQQTYKAPPSFGVVFGRRLYAQTTGLITFRSGFWTLGPWGTNLPAQLIRSDRSSLSVALTTSHRDGTGWTVESQAGLVDSHLSADWSTRVMGGLKLKIGAMLGTTGISGFVDGEGRVTETTKFGVLLQAELGGGVTMSLKFNRLGQKITIPILLSQNLNPYIVFGSTVIPTVSYVALYRLYLLPRKRRRTANRIKQLREENAEYIEQKRIEALEALTLMERPTSLKVIAEREKHGLIILSAQYGPTYAFTDKGIREESLSQGLIIDVTIPIQALVNDSKLFIPGGRAKYNILGFYDPCIGENKKLRIRYSFRDTLHEVTVDDLQPLRAPIRAHVIS</sequence>
<dbReference type="InterPro" id="IPR052243">
    <property type="entry name" value="Mito_inner_membrane_organizer"/>
</dbReference>
<name>A0A4Q1BQM9_TREME</name>
<evidence type="ECO:0000256" key="5">
    <source>
        <dbReference type="SAM" id="MobiDB-lite"/>
    </source>
</evidence>
<dbReference type="EMBL" id="SDIL01000021">
    <property type="protein sequence ID" value="RXK40233.1"/>
    <property type="molecule type" value="Genomic_DNA"/>
</dbReference>
<dbReference type="Proteomes" id="UP000289152">
    <property type="component" value="Unassembled WGS sequence"/>
</dbReference>
<gene>
    <name evidence="8" type="ORF">M231_02507</name>
</gene>
<dbReference type="PANTHER" id="PTHR44157:SF1">
    <property type="entry name" value="DNAJ HOMOLOG SUBFAMILY C MEMBER 11"/>
    <property type="match status" value="1"/>
</dbReference>
<protein>
    <recommendedName>
        <fullName evidence="7">J domain-containing protein</fullName>
    </recommendedName>
</protein>
<feature type="region of interest" description="Disordered" evidence="5">
    <location>
        <begin position="1"/>
        <end position="34"/>
    </location>
</feature>
<evidence type="ECO:0000256" key="6">
    <source>
        <dbReference type="SAM" id="Phobius"/>
    </source>
</evidence>
<reference evidence="8 9" key="1">
    <citation type="submission" date="2016-06" db="EMBL/GenBank/DDBJ databases">
        <title>Evolution of pathogenesis and genome organization in the Tremellales.</title>
        <authorList>
            <person name="Cuomo C."/>
            <person name="Litvintseva A."/>
            <person name="Heitman J."/>
            <person name="Chen Y."/>
            <person name="Sun S."/>
            <person name="Springer D."/>
            <person name="Dromer F."/>
            <person name="Young S."/>
            <person name="Zeng Q."/>
            <person name="Chapman S."/>
            <person name="Gujja S."/>
            <person name="Saif S."/>
            <person name="Birren B."/>
        </authorList>
    </citation>
    <scope>NUCLEOTIDE SEQUENCE [LARGE SCALE GENOMIC DNA]</scope>
    <source>
        <strain evidence="8 9">ATCC 28783</strain>
    </source>
</reference>